<proteinExistence type="predicted"/>
<gene>
    <name evidence="1" type="ORF">Aco04nite_86260</name>
</gene>
<protein>
    <submittedName>
        <fullName evidence="1">Uncharacterized protein</fullName>
    </submittedName>
</protein>
<name>A0A919T1E3_9ACTN</name>
<evidence type="ECO:0000313" key="2">
    <source>
        <dbReference type="Proteomes" id="UP000680865"/>
    </source>
</evidence>
<dbReference type="EMBL" id="BOQP01000055">
    <property type="protein sequence ID" value="GIM83382.1"/>
    <property type="molecule type" value="Genomic_DNA"/>
</dbReference>
<organism evidence="1 2">
    <name type="scientific">Winogradskya consettensis</name>
    <dbReference type="NCBI Taxonomy" id="113560"/>
    <lineage>
        <taxon>Bacteria</taxon>
        <taxon>Bacillati</taxon>
        <taxon>Actinomycetota</taxon>
        <taxon>Actinomycetes</taxon>
        <taxon>Micromonosporales</taxon>
        <taxon>Micromonosporaceae</taxon>
        <taxon>Winogradskya</taxon>
    </lineage>
</organism>
<dbReference type="RefSeq" id="WP_213002966.1">
    <property type="nucleotide sequence ID" value="NZ_BAAATW010000002.1"/>
</dbReference>
<dbReference type="AlphaFoldDB" id="A0A919T1E3"/>
<reference evidence="1" key="1">
    <citation type="submission" date="2021-03" db="EMBL/GenBank/DDBJ databases">
        <title>Whole genome shotgun sequence of Actinoplanes consettensis NBRC 14913.</title>
        <authorList>
            <person name="Komaki H."/>
            <person name="Tamura T."/>
        </authorList>
    </citation>
    <scope>NUCLEOTIDE SEQUENCE</scope>
    <source>
        <strain evidence="1">NBRC 14913</strain>
    </source>
</reference>
<keyword evidence="2" id="KW-1185">Reference proteome</keyword>
<accession>A0A919T1E3</accession>
<sequence length="58" mass="6520">MHVWSKVPDAVFDALAPSLADVVNGWAQGIEQGHFRYSAAIGRWDVPDWVPPELRPYT</sequence>
<dbReference type="Proteomes" id="UP000680865">
    <property type="component" value="Unassembled WGS sequence"/>
</dbReference>
<comment type="caution">
    <text evidence="1">The sequence shown here is derived from an EMBL/GenBank/DDBJ whole genome shotgun (WGS) entry which is preliminary data.</text>
</comment>
<evidence type="ECO:0000313" key="1">
    <source>
        <dbReference type="EMBL" id="GIM83382.1"/>
    </source>
</evidence>